<dbReference type="OMA" id="TSANWIA"/>
<reference evidence="11" key="1">
    <citation type="submission" date="2015-04" db="UniProtKB">
        <authorList>
            <consortium name="EnsemblPlants"/>
        </authorList>
    </citation>
    <scope>IDENTIFICATION</scope>
</reference>
<feature type="domain" description="Casparian strip membrane protein" evidence="10">
    <location>
        <begin position="67"/>
        <end position="212"/>
    </location>
</feature>
<organism evidence="11">
    <name type="scientific">Oryza punctata</name>
    <name type="common">Red rice</name>
    <dbReference type="NCBI Taxonomy" id="4537"/>
    <lineage>
        <taxon>Eukaryota</taxon>
        <taxon>Viridiplantae</taxon>
        <taxon>Streptophyta</taxon>
        <taxon>Embryophyta</taxon>
        <taxon>Tracheophyta</taxon>
        <taxon>Spermatophyta</taxon>
        <taxon>Magnoliopsida</taxon>
        <taxon>Liliopsida</taxon>
        <taxon>Poales</taxon>
        <taxon>Poaceae</taxon>
        <taxon>BOP clade</taxon>
        <taxon>Oryzoideae</taxon>
        <taxon>Oryzeae</taxon>
        <taxon>Oryzinae</taxon>
        <taxon>Oryza</taxon>
    </lineage>
</organism>
<dbReference type="PANTHER" id="PTHR36488:SF11">
    <property type="entry name" value="CASP-LIKE PROTEIN"/>
    <property type="match status" value="1"/>
</dbReference>
<reference evidence="11" key="2">
    <citation type="submission" date="2018-05" db="EMBL/GenBank/DDBJ databases">
        <title>OpunRS2 (Oryza punctata Reference Sequence Version 2).</title>
        <authorList>
            <person name="Zhang J."/>
            <person name="Kudrna D."/>
            <person name="Lee S."/>
            <person name="Talag J."/>
            <person name="Welchert J."/>
            <person name="Wing R.A."/>
        </authorList>
    </citation>
    <scope>NUCLEOTIDE SEQUENCE [LARGE SCALE GENOMIC DNA]</scope>
</reference>
<dbReference type="AlphaFoldDB" id="A0A0E0KX11"/>
<dbReference type="InterPro" id="IPR044173">
    <property type="entry name" value="CASPL"/>
</dbReference>
<evidence type="ECO:0000256" key="9">
    <source>
        <dbReference type="SAM" id="MobiDB-lite"/>
    </source>
</evidence>
<feature type="region of interest" description="Disordered" evidence="9">
    <location>
        <begin position="1"/>
        <end position="34"/>
    </location>
</feature>
<evidence type="ECO:0000313" key="12">
    <source>
        <dbReference type="Proteomes" id="UP000026962"/>
    </source>
</evidence>
<evidence type="ECO:0000256" key="7">
    <source>
        <dbReference type="ARBA" id="ARBA00023136"/>
    </source>
</evidence>
<keyword evidence="4 8" id="KW-1003">Cell membrane</keyword>
<dbReference type="InterPro" id="IPR006459">
    <property type="entry name" value="CASP/CASPL"/>
</dbReference>
<evidence type="ECO:0000256" key="6">
    <source>
        <dbReference type="ARBA" id="ARBA00022989"/>
    </source>
</evidence>
<evidence type="ECO:0000256" key="1">
    <source>
        <dbReference type="ARBA" id="ARBA00004651"/>
    </source>
</evidence>
<evidence type="ECO:0000256" key="8">
    <source>
        <dbReference type="RuleBase" id="RU361233"/>
    </source>
</evidence>
<evidence type="ECO:0000313" key="11">
    <source>
        <dbReference type="EnsemblPlants" id="OPUNC04G27700.1"/>
    </source>
</evidence>
<dbReference type="InterPro" id="IPR006702">
    <property type="entry name" value="CASP_dom"/>
</dbReference>
<keyword evidence="7 8" id="KW-0472">Membrane</keyword>
<evidence type="ECO:0000256" key="3">
    <source>
        <dbReference type="ARBA" id="ARBA00011489"/>
    </source>
</evidence>
<protein>
    <recommendedName>
        <fullName evidence="8">CASP-like protein</fullName>
    </recommendedName>
</protein>
<feature type="transmembrane region" description="Helical" evidence="8">
    <location>
        <begin position="66"/>
        <end position="87"/>
    </location>
</feature>
<evidence type="ECO:0000256" key="2">
    <source>
        <dbReference type="ARBA" id="ARBA00007651"/>
    </source>
</evidence>
<dbReference type="Pfam" id="PF04535">
    <property type="entry name" value="CASP_dom"/>
    <property type="match status" value="1"/>
</dbReference>
<dbReference type="Gramene" id="OPUNC04G27700.1">
    <property type="protein sequence ID" value="OPUNC04G27700.1"/>
    <property type="gene ID" value="OPUNC04G27700"/>
</dbReference>
<dbReference type="STRING" id="4537.A0A0E0KX11"/>
<feature type="compositionally biased region" description="Low complexity" evidence="9">
    <location>
        <begin position="23"/>
        <end position="34"/>
    </location>
</feature>
<feature type="transmembrane region" description="Helical" evidence="8">
    <location>
        <begin position="204"/>
        <end position="225"/>
    </location>
</feature>
<dbReference type="HOGENOM" id="CLU_066104_3_1_1"/>
<name>A0A0E0KX11_ORYPU</name>
<accession>A0A0E0KX11</accession>
<dbReference type="Proteomes" id="UP000026962">
    <property type="component" value="Chromosome 4"/>
</dbReference>
<comment type="subunit">
    <text evidence="3 8">Homodimer and heterodimers.</text>
</comment>
<comment type="similarity">
    <text evidence="2 8">Belongs to the Casparian strip membrane proteins (CASP) family.</text>
</comment>
<dbReference type="GO" id="GO:0005886">
    <property type="term" value="C:plasma membrane"/>
    <property type="evidence" value="ECO:0007669"/>
    <property type="project" value="UniProtKB-SubCell"/>
</dbReference>
<proteinExistence type="inferred from homology"/>
<feature type="transmembrane region" description="Helical" evidence="8">
    <location>
        <begin position="150"/>
        <end position="174"/>
    </location>
</feature>
<evidence type="ECO:0000256" key="5">
    <source>
        <dbReference type="ARBA" id="ARBA00022692"/>
    </source>
</evidence>
<dbReference type="eggNOG" id="ENOG502QZV7">
    <property type="taxonomic scope" value="Eukaryota"/>
</dbReference>
<keyword evidence="6 8" id="KW-1133">Transmembrane helix</keyword>
<comment type="subcellular location">
    <subcellularLocation>
        <location evidence="1 8">Cell membrane</location>
        <topology evidence="1 8">Multi-pass membrane protein</topology>
    </subcellularLocation>
</comment>
<dbReference type="NCBIfam" id="TIGR01569">
    <property type="entry name" value="A_tha_TIGR01569"/>
    <property type="match status" value="1"/>
</dbReference>
<sequence length="228" mass="24069">MSSGEPAPVSIPIHDHHGAHGKAPATSSAVPPPAAAAAPAAAPAVAPRKVGIPFFRRGDHHRGSRCLAFLDFILRIAAFGPALAAAISTGTSDETLSVFTQFYQFRARFDDFPAFLFFMVANAIVAGYLVLSLPFSAVLVIRPQTIGLRLLLLVCDMIMAALLTAAASAAAAIVDLAHNGNLRANWVAICMQFHGFCQRTSGSVVASFLTVVILMFLVILAACSIRKR</sequence>
<evidence type="ECO:0000259" key="10">
    <source>
        <dbReference type="Pfam" id="PF04535"/>
    </source>
</evidence>
<dbReference type="PANTHER" id="PTHR36488">
    <property type="entry name" value="CASP-LIKE PROTEIN 1U1"/>
    <property type="match status" value="1"/>
</dbReference>
<keyword evidence="5 8" id="KW-0812">Transmembrane</keyword>
<dbReference type="EnsemblPlants" id="OPUNC04G27700.1">
    <property type="protein sequence ID" value="OPUNC04G27700.1"/>
    <property type="gene ID" value="OPUNC04G27700"/>
</dbReference>
<evidence type="ECO:0000256" key="4">
    <source>
        <dbReference type="ARBA" id="ARBA00022475"/>
    </source>
</evidence>
<keyword evidence="12" id="KW-1185">Reference proteome</keyword>
<feature type="transmembrane region" description="Helical" evidence="8">
    <location>
        <begin position="115"/>
        <end position="141"/>
    </location>
</feature>